<keyword evidence="1" id="KW-1133">Transmembrane helix</keyword>
<evidence type="ECO:0000313" key="2">
    <source>
        <dbReference type="EMBL" id="OKH31380.1"/>
    </source>
</evidence>
<feature type="transmembrane region" description="Helical" evidence="1">
    <location>
        <begin position="12"/>
        <end position="30"/>
    </location>
</feature>
<organism evidence="2 3">
    <name type="scientific">[Phormidium ambiguum] IAM M-71</name>
    <dbReference type="NCBI Taxonomy" id="454136"/>
    <lineage>
        <taxon>Bacteria</taxon>
        <taxon>Bacillati</taxon>
        <taxon>Cyanobacteriota</taxon>
        <taxon>Cyanophyceae</taxon>
        <taxon>Oscillatoriophycideae</taxon>
        <taxon>Aerosakkonematales</taxon>
        <taxon>Aerosakkonemataceae</taxon>
        <taxon>Floridanema</taxon>
    </lineage>
</organism>
<keyword evidence="1" id="KW-0472">Membrane</keyword>
<comment type="caution">
    <text evidence="2">The sequence shown here is derived from an EMBL/GenBank/DDBJ whole genome shotgun (WGS) entry which is preliminary data.</text>
</comment>
<dbReference type="STRING" id="454136.NIES2119_29025"/>
<protein>
    <submittedName>
        <fullName evidence="2">Uncharacterized protein</fullName>
    </submittedName>
</protein>
<dbReference type="OrthoDB" id="485792at2"/>
<evidence type="ECO:0000256" key="1">
    <source>
        <dbReference type="SAM" id="Phobius"/>
    </source>
</evidence>
<dbReference type="AlphaFoldDB" id="A0A1U7I536"/>
<sequence length="145" mass="16375">MYQQLQDLLTLAIEAIAIIGYGGLLAHYIFTSTSAKQPAKSNLFVNQVKEETELGIINTKSIATEVVDTNNTRLPELEQIEQLTIRQCRAVIRVINTTLPKSERIRLKINGKDAPTAWLRLQIKKHLEDKQQQIVPIIEQISQAS</sequence>
<reference evidence="2 3" key="1">
    <citation type="submission" date="2016-11" db="EMBL/GenBank/DDBJ databases">
        <title>Draft Genome Sequences of Nine Cyanobacterial Strains from Diverse Habitats.</title>
        <authorList>
            <person name="Zhu T."/>
            <person name="Hou S."/>
            <person name="Lu X."/>
            <person name="Hess W.R."/>
        </authorList>
    </citation>
    <scope>NUCLEOTIDE SEQUENCE [LARGE SCALE GENOMIC DNA]</scope>
    <source>
        <strain evidence="2 3">IAM M-71</strain>
    </source>
</reference>
<keyword evidence="1" id="KW-0812">Transmembrane</keyword>
<accession>A0A1U7I536</accession>
<name>A0A1U7I536_9CYAN</name>
<proteinExistence type="predicted"/>
<dbReference type="EMBL" id="MRCE01000051">
    <property type="protein sequence ID" value="OKH31380.1"/>
    <property type="molecule type" value="Genomic_DNA"/>
</dbReference>
<dbReference type="RefSeq" id="WP_073596968.1">
    <property type="nucleotide sequence ID" value="NZ_MRCE01000051.1"/>
</dbReference>
<dbReference type="Proteomes" id="UP000185860">
    <property type="component" value="Unassembled WGS sequence"/>
</dbReference>
<gene>
    <name evidence="2" type="ORF">NIES2119_29025</name>
</gene>
<evidence type="ECO:0000313" key="3">
    <source>
        <dbReference type="Proteomes" id="UP000185860"/>
    </source>
</evidence>